<keyword evidence="2" id="KW-1185">Reference proteome</keyword>
<accession>A0ABT0X6W4</accession>
<reference evidence="1" key="1">
    <citation type="journal article" date="2023" name="Int. J. Syst. Evol. Microbiol.">
        <title>Streptomyces meridianus sp. nov. isolated from brackish water of the Tagus estuary in Alcochete, Portugal.</title>
        <authorList>
            <person name="Santos J.D.N."/>
            <person name="Klimek D."/>
            <person name="Calusinska M."/>
            <person name="Lobo Da Cunha A."/>
            <person name="Catita J."/>
            <person name="Goncalves H."/>
            <person name="Gonzalez I."/>
            <person name="Reyes F."/>
            <person name="Lage O.M."/>
        </authorList>
    </citation>
    <scope>NUCLEOTIDE SEQUENCE</scope>
    <source>
        <strain evidence="1">MTZ3.1</strain>
    </source>
</reference>
<evidence type="ECO:0000313" key="2">
    <source>
        <dbReference type="Proteomes" id="UP001167160"/>
    </source>
</evidence>
<name>A0ABT0X6W4_9ACTN</name>
<sequence>MAHSILPSRYRVPSKLIESIALTDSGEELCKRLMRIRNFKWPEVRLACFLKFSHHELLVDHNKTDLTELISALNEEIEAGKILHPFIWGRELYDKAFEVFQHDPVSVDELQTAELLEGTPRGVWQSADVTTGPLGIIFSQEMRALIPIVEIPLYHCEKRTCRTVHRTYLATTDSQIHKTRAKLREILEKEWEPPSAFPEFFTDIDNEICDYYGDQRCLGEIPLLGECFSSEELDAIITIALKGKGAPLRLALRENSINVGDPQAFIEGLDKAGKIQALILMKSKQLTTCIDEAVHTKQIKIPAHEIRRPKILDISTGFYNLSAECSRYGVRTMPEDRSLAVVRLRRLIVSIYDLSDPSCRSELGWRLRRIDGESVEEKLDRYVRNADPADVLSNLVLVGPTSFSAAADRCGVPRTMELERLEDAELVNILLWKLGFSLKDAEDAFGPLRRNRDAFSQAVGAITAYSESERYEIKRESSPLFSSIESALDATLSFTAWALTFDHWSAQSRFTYYHADAREQMAKVLNSAQARPTATVEAVIYDSQGRNTLFPLISGFSRLRAYLANVLAHADQYLRPESEMPSYATHADLTPFAFTHTLPFLSLSKEAQQEIIELLSEMTRVLEGGQVSSIRNKLQHSRDDFPSKDELNRFLESVGKFLEIAEGSGLCPVLFRPVGHHRDASGRSSYSFSDYRSREHVIHRPSSIGNTGMPGLLKEQFIIPVAKVSKSTEVLRFSVGTHSTYNELWQDWPRYRATADRRSELMHPTDEAAQAG</sequence>
<gene>
    <name evidence="1" type="ORF">M1E25_11860</name>
</gene>
<comment type="caution">
    <text evidence="1">The sequence shown here is derived from an EMBL/GenBank/DDBJ whole genome shotgun (WGS) entry which is preliminary data.</text>
</comment>
<dbReference type="RefSeq" id="WP_251413864.1">
    <property type="nucleotide sequence ID" value="NZ_JAMQGM010000025.1"/>
</dbReference>
<dbReference type="EMBL" id="JAMQGM010000025">
    <property type="protein sequence ID" value="MCM2578045.1"/>
    <property type="molecule type" value="Genomic_DNA"/>
</dbReference>
<proteinExistence type="predicted"/>
<evidence type="ECO:0000313" key="1">
    <source>
        <dbReference type="EMBL" id="MCM2578045.1"/>
    </source>
</evidence>
<protein>
    <submittedName>
        <fullName evidence="1">Uncharacterized protein</fullName>
    </submittedName>
</protein>
<dbReference type="Proteomes" id="UP001167160">
    <property type="component" value="Unassembled WGS sequence"/>
</dbReference>
<organism evidence="1 2">
    <name type="scientific">Streptomyces meridianus</name>
    <dbReference type="NCBI Taxonomy" id="2938945"/>
    <lineage>
        <taxon>Bacteria</taxon>
        <taxon>Bacillati</taxon>
        <taxon>Actinomycetota</taxon>
        <taxon>Actinomycetes</taxon>
        <taxon>Kitasatosporales</taxon>
        <taxon>Streptomycetaceae</taxon>
        <taxon>Streptomyces</taxon>
    </lineage>
</organism>